<feature type="domain" description="Helicase ATP-binding" evidence="6">
    <location>
        <begin position="39"/>
        <end position="198"/>
    </location>
</feature>
<dbReference type="PROSITE" id="PS51192">
    <property type="entry name" value="HELICASE_ATP_BIND_1"/>
    <property type="match status" value="1"/>
</dbReference>
<dbReference type="SUPFAM" id="SSF52540">
    <property type="entry name" value="P-loop containing nucleoside triphosphate hydrolases"/>
    <property type="match status" value="1"/>
</dbReference>
<keyword evidence="3 8" id="KW-0347">Helicase</keyword>
<dbReference type="EMBL" id="CP139368">
    <property type="protein sequence ID" value="WPR88101.1"/>
    <property type="molecule type" value="Genomic_DNA"/>
</dbReference>
<dbReference type="SMART" id="SM01142">
    <property type="entry name" value="DSHCT"/>
    <property type="match status" value="1"/>
</dbReference>
<dbReference type="PANTHER" id="PTHR12131">
    <property type="entry name" value="ATP-DEPENDENT RNA AND DNA HELICASE"/>
    <property type="match status" value="1"/>
</dbReference>
<evidence type="ECO:0000256" key="2">
    <source>
        <dbReference type="ARBA" id="ARBA00022801"/>
    </source>
</evidence>
<dbReference type="InterPro" id="IPR050699">
    <property type="entry name" value="RNA-DNA_Helicase"/>
</dbReference>
<sequence>MSSPSERYEQARAAAAHPLATAFADSQRFSLDPFQIEACRALEEGRSVLVAAPTGAGKTIVGEFAIHLAMRESDEKAFYTTPIKALSNQKFRELVDVYGPDDVGLLTGDTNINGNARIVVMTTEVLRNMLYADSPALRGLRFVVMDEVHYLADRFRGAVWEEVIIHLPSAVRLVSLSATVSNAEEFGDWLDTVRGDTEVIVSETRPVPLEQHVLVRSDLLPLFDDRAGVATARVNQELMRIRSFKGQTYESNRRAQASSSARHAGYEAVRRRPHKGGTRPVRSANVSRIERLDRPDVVELLNRANLLPAIFFIFSRMGCDAAVQQVRRAGLRLTTPEERAEIRAIVDERTRMMLDEDLAVLGYWEWRENLERGVAAHHAGLLPAFKEVVEELFQRKLLKAVFATETLALGINMPARTVVLEKLEKFNGEARVAITPGEYTQLTGRAGRRGIDVEGHAVIQWTEGLDPQAVAALASRRTYPLNSSFRPTYNMAVNLIEQFGRPRARQILESSFAQFQADRAVVGLARQVREQEESLAGYAKAMSCDRGDFAEYSGIRRELGDLEKINRKDANASRSTRDARHKQIATLRRRMQRHPCHSCPDREDHARWAERYWKLRRTADRLRQQIETRTGTVARVFDRVVEVLGEVGYVEGTGAATRVTASGATMRRIYGERDLLVAESLRLGLWDRLDAASLAAIACCLVYEPRRDGDGPGANGLPRGAFRAALTATQDLWQELDDLEREHRLPGSNPVATGLATAMHAWALGMPLDRVLIEADMAAGDFVRWAKQTIDLLDQLSLVAQPALASTARTALDEVRHGIVAYSSV</sequence>
<dbReference type="InterPro" id="IPR001650">
    <property type="entry name" value="Helicase_C-like"/>
</dbReference>
<accession>A0ABZ0SIW7</accession>
<dbReference type="GO" id="GO:0004386">
    <property type="term" value="F:helicase activity"/>
    <property type="evidence" value="ECO:0007669"/>
    <property type="project" value="UniProtKB-KW"/>
</dbReference>
<dbReference type="Pfam" id="PF00271">
    <property type="entry name" value="Helicase_C"/>
    <property type="match status" value="1"/>
</dbReference>
<organism evidence="8 9">
    <name type="scientific">Microbacterium rhizosphaerae</name>
    <dbReference type="NCBI Taxonomy" id="1678237"/>
    <lineage>
        <taxon>Bacteria</taxon>
        <taxon>Bacillati</taxon>
        <taxon>Actinomycetota</taxon>
        <taxon>Actinomycetes</taxon>
        <taxon>Micrococcales</taxon>
        <taxon>Microbacteriaceae</taxon>
        <taxon>Microbacterium</taxon>
    </lineage>
</organism>
<dbReference type="PROSITE" id="PS51194">
    <property type="entry name" value="HELICASE_CTER"/>
    <property type="match status" value="1"/>
</dbReference>
<dbReference type="Proteomes" id="UP001323798">
    <property type="component" value="Chromosome"/>
</dbReference>
<evidence type="ECO:0000256" key="4">
    <source>
        <dbReference type="ARBA" id="ARBA00022840"/>
    </source>
</evidence>
<keyword evidence="9" id="KW-1185">Reference proteome</keyword>
<evidence type="ECO:0000259" key="7">
    <source>
        <dbReference type="PROSITE" id="PS51194"/>
    </source>
</evidence>
<evidence type="ECO:0000256" key="1">
    <source>
        <dbReference type="ARBA" id="ARBA00022741"/>
    </source>
</evidence>
<dbReference type="SMART" id="SM00490">
    <property type="entry name" value="HELICc"/>
    <property type="match status" value="1"/>
</dbReference>
<dbReference type="RefSeq" id="WP_320940823.1">
    <property type="nucleotide sequence ID" value="NZ_BAABEU010000010.1"/>
</dbReference>
<dbReference type="InterPro" id="IPR012961">
    <property type="entry name" value="Ski2/MTR4_C"/>
</dbReference>
<evidence type="ECO:0000313" key="9">
    <source>
        <dbReference type="Proteomes" id="UP001323798"/>
    </source>
</evidence>
<protein>
    <submittedName>
        <fullName evidence="8">DEAD/DEAH box helicase</fullName>
    </submittedName>
</protein>
<reference evidence="8 9" key="1">
    <citation type="submission" date="2023-11" db="EMBL/GenBank/DDBJ databases">
        <title>Genome sequence of Microbacterium rhizosphaerae KACC 19337.</title>
        <authorList>
            <person name="Choi H."/>
            <person name="Kim S."/>
            <person name="Kim Y."/>
            <person name="Kwon S.-W."/>
            <person name="Heo J."/>
        </authorList>
    </citation>
    <scope>NUCLEOTIDE SEQUENCE [LARGE SCALE GENOMIC DNA]</scope>
    <source>
        <strain evidence="8 9">KACC 19337</strain>
    </source>
</reference>
<keyword evidence="1" id="KW-0547">Nucleotide-binding</keyword>
<name>A0ABZ0SIW7_9MICO</name>
<dbReference type="Gene3D" id="1.10.3380.30">
    <property type="match status" value="1"/>
</dbReference>
<dbReference type="InterPro" id="IPR014001">
    <property type="entry name" value="Helicase_ATP-bd"/>
</dbReference>
<dbReference type="InterPro" id="IPR011545">
    <property type="entry name" value="DEAD/DEAH_box_helicase_dom"/>
</dbReference>
<dbReference type="PANTHER" id="PTHR12131:SF1">
    <property type="entry name" value="ATP-DEPENDENT RNA HELICASE SUPV3L1, MITOCHONDRIAL-RELATED"/>
    <property type="match status" value="1"/>
</dbReference>
<dbReference type="Pfam" id="PF00270">
    <property type="entry name" value="DEAD"/>
    <property type="match status" value="1"/>
</dbReference>
<evidence type="ECO:0000256" key="3">
    <source>
        <dbReference type="ARBA" id="ARBA00022806"/>
    </source>
</evidence>
<gene>
    <name evidence="8" type="ORF">SM116_09915</name>
</gene>
<evidence type="ECO:0000259" key="6">
    <source>
        <dbReference type="PROSITE" id="PS51192"/>
    </source>
</evidence>
<evidence type="ECO:0000313" key="8">
    <source>
        <dbReference type="EMBL" id="WPR88101.1"/>
    </source>
</evidence>
<feature type="domain" description="Helicase C-terminal" evidence="7">
    <location>
        <begin position="325"/>
        <end position="497"/>
    </location>
</feature>
<dbReference type="InterPro" id="IPR027417">
    <property type="entry name" value="P-loop_NTPase"/>
</dbReference>
<keyword evidence="2" id="KW-0378">Hydrolase</keyword>
<evidence type="ECO:0000256" key="5">
    <source>
        <dbReference type="SAM" id="MobiDB-lite"/>
    </source>
</evidence>
<dbReference type="Gene3D" id="3.40.50.300">
    <property type="entry name" value="P-loop containing nucleotide triphosphate hydrolases"/>
    <property type="match status" value="2"/>
</dbReference>
<feature type="region of interest" description="Disordered" evidence="5">
    <location>
        <begin position="252"/>
        <end position="283"/>
    </location>
</feature>
<dbReference type="Pfam" id="PF08148">
    <property type="entry name" value="DSHCT"/>
    <property type="match status" value="1"/>
</dbReference>
<keyword evidence="4" id="KW-0067">ATP-binding</keyword>
<proteinExistence type="predicted"/>
<dbReference type="CDD" id="cd18795">
    <property type="entry name" value="SF2_C_Ski2"/>
    <property type="match status" value="1"/>
</dbReference>
<dbReference type="SMART" id="SM00487">
    <property type="entry name" value="DEXDc"/>
    <property type="match status" value="1"/>
</dbReference>